<evidence type="ECO:0000256" key="1">
    <source>
        <dbReference type="ARBA" id="ARBA00022837"/>
    </source>
</evidence>
<keyword evidence="1" id="KW-0106">Calcium</keyword>
<accession>A0A537KGR3</accession>
<dbReference type="EMBL" id="VBAL01000308">
    <property type="protein sequence ID" value="TMI94970.1"/>
    <property type="molecule type" value="Genomic_DNA"/>
</dbReference>
<feature type="non-terminal residue" evidence="3">
    <location>
        <position position="1"/>
    </location>
</feature>
<sequence>TLTASAPIRLSASSTLTVIGPSITGFTPAQGPVGTTVTITGQNFDAVPANNQVRFNGVAAVIASATTTSITTTVPQGATTGPITVTTPIATATSSASFTVTPSQDFTVTATPSSVLSLPGSSVAYSVTLVPQGTFSQLAALSVTNLPPGASAVFTPPYISPNGSALLTVTTTAATPVGSRTLEVLATATREGVTVTRTAAVGLNVQASGQTVLVGQVLDDEEKPLAGVSIKLGGSTLTTLGVTDAAGNFFVPNMPTGTHVVLVDGSTANTAEFTYPSVPLTLTIQSGVVNTLGFTPFLHPTPTSKLMPITAGQTTVLTNPDLPGFKMTIPAGVQIIGWDGQPNTRVGVTAMAVDRSSLPPIPAGQTSRVIYLFSFGKLGGGLPTGNVPVDTPNDVGGLPGDKIDLYFFNEAPDGTAPNQWEKYG</sequence>
<protein>
    <recommendedName>
        <fullName evidence="2">IPT/TIG domain-containing protein</fullName>
    </recommendedName>
</protein>
<dbReference type="SUPFAM" id="SSF81296">
    <property type="entry name" value="E set domains"/>
    <property type="match status" value="1"/>
</dbReference>
<dbReference type="InterPro" id="IPR013784">
    <property type="entry name" value="Carb-bd-like_fold"/>
</dbReference>
<evidence type="ECO:0000259" key="2">
    <source>
        <dbReference type="SMART" id="SM00429"/>
    </source>
</evidence>
<organism evidence="3 4">
    <name type="scientific">Candidatus Segetimicrobium genomatis</name>
    <dbReference type="NCBI Taxonomy" id="2569760"/>
    <lineage>
        <taxon>Bacteria</taxon>
        <taxon>Bacillati</taxon>
        <taxon>Candidatus Sysuimicrobiota</taxon>
        <taxon>Candidatus Sysuimicrobiia</taxon>
        <taxon>Candidatus Sysuimicrobiales</taxon>
        <taxon>Candidatus Segetimicrobiaceae</taxon>
        <taxon>Candidatus Segetimicrobium</taxon>
    </lineage>
</organism>
<dbReference type="GO" id="GO:0030246">
    <property type="term" value="F:carbohydrate binding"/>
    <property type="evidence" value="ECO:0007669"/>
    <property type="project" value="InterPro"/>
</dbReference>
<reference evidence="3 4" key="1">
    <citation type="journal article" date="2019" name="Nat. Microbiol.">
        <title>Mediterranean grassland soil C-N compound turnover is dependent on rainfall and depth, and is mediated by genomically divergent microorganisms.</title>
        <authorList>
            <person name="Diamond S."/>
            <person name="Andeer P.F."/>
            <person name="Li Z."/>
            <person name="Crits-Christoph A."/>
            <person name="Burstein D."/>
            <person name="Anantharaman K."/>
            <person name="Lane K.R."/>
            <person name="Thomas B.C."/>
            <person name="Pan C."/>
            <person name="Northen T.R."/>
            <person name="Banfield J.F."/>
        </authorList>
    </citation>
    <scope>NUCLEOTIDE SEQUENCE [LARGE SCALE GENOMIC DNA]</scope>
    <source>
        <strain evidence="3">NP_4</strain>
    </source>
</reference>
<gene>
    <name evidence="3" type="ORF">E6H01_14670</name>
</gene>
<dbReference type="SMART" id="SM00429">
    <property type="entry name" value="IPT"/>
    <property type="match status" value="1"/>
</dbReference>
<name>A0A537KGR3_9BACT</name>
<dbReference type="SUPFAM" id="SSF49452">
    <property type="entry name" value="Starch-binding domain-like"/>
    <property type="match status" value="1"/>
</dbReference>
<dbReference type="CDD" id="cd00603">
    <property type="entry name" value="IPT_PCSR"/>
    <property type="match status" value="1"/>
</dbReference>
<dbReference type="InterPro" id="IPR013783">
    <property type="entry name" value="Ig-like_fold"/>
</dbReference>
<feature type="non-terminal residue" evidence="3">
    <location>
        <position position="424"/>
    </location>
</feature>
<dbReference type="Pfam" id="PF01833">
    <property type="entry name" value="TIG"/>
    <property type="match status" value="1"/>
</dbReference>
<dbReference type="InterPro" id="IPR002909">
    <property type="entry name" value="IPT_dom"/>
</dbReference>
<evidence type="ECO:0000313" key="3">
    <source>
        <dbReference type="EMBL" id="TMI94970.1"/>
    </source>
</evidence>
<comment type="caution">
    <text evidence="3">The sequence shown here is derived from an EMBL/GenBank/DDBJ whole genome shotgun (WGS) entry which is preliminary data.</text>
</comment>
<dbReference type="Gene3D" id="2.60.40.10">
    <property type="entry name" value="Immunoglobulins"/>
    <property type="match status" value="1"/>
</dbReference>
<dbReference type="Proteomes" id="UP000319353">
    <property type="component" value="Unassembled WGS sequence"/>
</dbReference>
<proteinExistence type="predicted"/>
<dbReference type="AlphaFoldDB" id="A0A537KGR3"/>
<feature type="domain" description="IPT/TIG" evidence="2">
    <location>
        <begin position="20"/>
        <end position="109"/>
    </location>
</feature>
<dbReference type="InterPro" id="IPR014756">
    <property type="entry name" value="Ig_E-set"/>
</dbReference>
<evidence type="ECO:0000313" key="4">
    <source>
        <dbReference type="Proteomes" id="UP000319353"/>
    </source>
</evidence>